<protein>
    <submittedName>
        <fullName evidence="1">Uncharacterized protein</fullName>
    </submittedName>
</protein>
<accession>A0AAQ4QTB5</accession>
<proteinExistence type="predicted"/>
<organism evidence="1 2">
    <name type="scientific">Gasterosteus aculeatus aculeatus</name>
    <name type="common">three-spined stickleback</name>
    <dbReference type="NCBI Taxonomy" id="481459"/>
    <lineage>
        <taxon>Eukaryota</taxon>
        <taxon>Metazoa</taxon>
        <taxon>Chordata</taxon>
        <taxon>Craniata</taxon>
        <taxon>Vertebrata</taxon>
        <taxon>Euteleostomi</taxon>
        <taxon>Actinopterygii</taxon>
        <taxon>Neopterygii</taxon>
        <taxon>Teleostei</taxon>
        <taxon>Neoteleostei</taxon>
        <taxon>Acanthomorphata</taxon>
        <taxon>Eupercaria</taxon>
        <taxon>Perciformes</taxon>
        <taxon>Cottioidei</taxon>
        <taxon>Gasterosteales</taxon>
        <taxon>Gasterosteidae</taxon>
        <taxon>Gasterosteus</taxon>
    </lineage>
</organism>
<dbReference type="Ensembl" id="ENSGACT00000083911.1">
    <property type="protein sequence ID" value="ENSGACP00000054574.1"/>
    <property type="gene ID" value="ENSGACG00000034286.1"/>
</dbReference>
<dbReference type="AlphaFoldDB" id="A0AAQ4QTB5"/>
<reference evidence="1" key="2">
    <citation type="submission" date="2025-08" db="UniProtKB">
        <authorList>
            <consortium name="Ensembl"/>
        </authorList>
    </citation>
    <scope>IDENTIFICATION</scope>
</reference>
<evidence type="ECO:0000313" key="2">
    <source>
        <dbReference type="Proteomes" id="UP000007635"/>
    </source>
</evidence>
<reference evidence="1 2" key="1">
    <citation type="journal article" date="2021" name="G3 (Bethesda)">
        <title>Improved contiguity of the threespine stickleback genome using long-read sequencing.</title>
        <authorList>
            <person name="Nath S."/>
            <person name="Shaw D.E."/>
            <person name="White M.A."/>
        </authorList>
    </citation>
    <scope>NUCLEOTIDE SEQUENCE [LARGE SCALE GENOMIC DNA]</scope>
    <source>
        <strain evidence="1 2">Lake Benthic</strain>
    </source>
</reference>
<keyword evidence="2" id="KW-1185">Reference proteome</keyword>
<reference evidence="1" key="3">
    <citation type="submission" date="2025-09" db="UniProtKB">
        <authorList>
            <consortium name="Ensembl"/>
        </authorList>
    </citation>
    <scope>IDENTIFICATION</scope>
</reference>
<dbReference type="Proteomes" id="UP000007635">
    <property type="component" value="Chromosome I"/>
</dbReference>
<sequence length="82" mass="9114">MSGWCHREVRVVSRGCQGGVMGMSGWKLGWCHGDVRVVSRGCQGGVMGMDCSTCQCFPAKGARVRLRLLAHRRQLVHRSREV</sequence>
<evidence type="ECO:0000313" key="1">
    <source>
        <dbReference type="Ensembl" id="ENSGACP00000054574.1"/>
    </source>
</evidence>
<name>A0AAQ4QTB5_GASAC</name>